<evidence type="ECO:0000259" key="1">
    <source>
        <dbReference type="PROSITE" id="PS50995"/>
    </source>
</evidence>
<dbReference type="PANTHER" id="PTHR33164">
    <property type="entry name" value="TRANSCRIPTIONAL REGULATOR, MARR FAMILY"/>
    <property type="match status" value="1"/>
</dbReference>
<comment type="caution">
    <text evidence="2">The sequence shown here is derived from an EMBL/GenBank/DDBJ whole genome shotgun (WGS) entry which is preliminary data.</text>
</comment>
<dbReference type="InterPro" id="IPR036388">
    <property type="entry name" value="WH-like_DNA-bd_sf"/>
</dbReference>
<dbReference type="PROSITE" id="PS50995">
    <property type="entry name" value="HTH_MARR_2"/>
    <property type="match status" value="1"/>
</dbReference>
<evidence type="ECO:0000313" key="2">
    <source>
        <dbReference type="EMBL" id="MFD1456576.1"/>
    </source>
</evidence>
<name>A0ABW4D734_9LACO</name>
<dbReference type="PANTHER" id="PTHR33164:SF43">
    <property type="entry name" value="HTH-TYPE TRANSCRIPTIONAL REPRESSOR YETL"/>
    <property type="match status" value="1"/>
</dbReference>
<sequence length="125" mass="14167">MANQEQLQQLTQIYSLVTQCYNQPLTGLAVNLPQCQLMSYVAAEHLSVAQVAQKLGFSATRTSNLVVDLCKRGYLKQRVAPNDRRRRYLGLTKLGEEKLTLIEQQLPEILDQTLTELRGTTREFG</sequence>
<dbReference type="Proteomes" id="UP001597189">
    <property type="component" value="Unassembled WGS sequence"/>
</dbReference>
<dbReference type="InterPro" id="IPR039422">
    <property type="entry name" value="MarR/SlyA-like"/>
</dbReference>
<dbReference type="SUPFAM" id="SSF46785">
    <property type="entry name" value="Winged helix' DNA-binding domain"/>
    <property type="match status" value="1"/>
</dbReference>
<evidence type="ECO:0000313" key="3">
    <source>
        <dbReference type="Proteomes" id="UP001597189"/>
    </source>
</evidence>
<accession>A0ABW4D734</accession>
<feature type="domain" description="HTH marR-type" evidence="1">
    <location>
        <begin position="3"/>
        <end position="125"/>
    </location>
</feature>
<dbReference type="RefSeq" id="WP_203646954.1">
    <property type="nucleotide sequence ID" value="NZ_BOLN01000013.1"/>
</dbReference>
<gene>
    <name evidence="2" type="ORF">ACFQ44_13000</name>
</gene>
<reference evidence="3" key="1">
    <citation type="journal article" date="2019" name="Int. J. Syst. Evol. Microbiol.">
        <title>The Global Catalogue of Microorganisms (GCM) 10K type strain sequencing project: providing services to taxonomists for standard genome sequencing and annotation.</title>
        <authorList>
            <consortium name="The Broad Institute Genomics Platform"/>
            <consortium name="The Broad Institute Genome Sequencing Center for Infectious Disease"/>
            <person name="Wu L."/>
            <person name="Ma J."/>
        </authorList>
    </citation>
    <scope>NUCLEOTIDE SEQUENCE [LARGE SCALE GENOMIC DNA]</scope>
    <source>
        <strain evidence="3">CCM 8979</strain>
    </source>
</reference>
<organism evidence="2 3">
    <name type="scientific">Levilactobacillus lanxiensis</name>
    <dbReference type="NCBI Taxonomy" id="2799568"/>
    <lineage>
        <taxon>Bacteria</taxon>
        <taxon>Bacillati</taxon>
        <taxon>Bacillota</taxon>
        <taxon>Bacilli</taxon>
        <taxon>Lactobacillales</taxon>
        <taxon>Lactobacillaceae</taxon>
        <taxon>Levilactobacillus</taxon>
    </lineage>
</organism>
<keyword evidence="3" id="KW-1185">Reference proteome</keyword>
<proteinExistence type="predicted"/>
<protein>
    <submittedName>
        <fullName evidence="2">MarR family winged helix-turn-helix transcriptional regulator</fullName>
    </submittedName>
</protein>
<dbReference type="Pfam" id="PF12802">
    <property type="entry name" value="MarR_2"/>
    <property type="match status" value="1"/>
</dbReference>
<dbReference type="InterPro" id="IPR036390">
    <property type="entry name" value="WH_DNA-bd_sf"/>
</dbReference>
<dbReference type="EMBL" id="JBHTOD010000013">
    <property type="protein sequence ID" value="MFD1456576.1"/>
    <property type="molecule type" value="Genomic_DNA"/>
</dbReference>
<dbReference type="Gene3D" id="1.10.10.10">
    <property type="entry name" value="Winged helix-like DNA-binding domain superfamily/Winged helix DNA-binding domain"/>
    <property type="match status" value="1"/>
</dbReference>
<dbReference type="InterPro" id="IPR000835">
    <property type="entry name" value="HTH_MarR-typ"/>
</dbReference>